<dbReference type="InterPro" id="IPR011701">
    <property type="entry name" value="MFS"/>
</dbReference>
<protein>
    <submittedName>
        <fullName evidence="9">Putative MFS family arabinose efflux permease</fullName>
    </submittedName>
</protein>
<feature type="transmembrane region" description="Helical" evidence="7">
    <location>
        <begin position="102"/>
        <end position="123"/>
    </location>
</feature>
<dbReference type="PANTHER" id="PTHR43124">
    <property type="entry name" value="PURINE EFFLUX PUMP PBUE"/>
    <property type="match status" value="1"/>
</dbReference>
<proteinExistence type="predicted"/>
<keyword evidence="3" id="KW-1003">Cell membrane</keyword>
<evidence type="ECO:0000313" key="10">
    <source>
        <dbReference type="Proteomes" id="UP000244161"/>
    </source>
</evidence>
<feature type="transmembrane region" description="Helical" evidence="7">
    <location>
        <begin position="130"/>
        <end position="150"/>
    </location>
</feature>
<evidence type="ECO:0000256" key="7">
    <source>
        <dbReference type="SAM" id="Phobius"/>
    </source>
</evidence>
<dbReference type="RefSeq" id="WP_170100260.1">
    <property type="nucleotide sequence ID" value="NZ_QAOM01000015.1"/>
</dbReference>
<feature type="transmembrane region" description="Helical" evidence="7">
    <location>
        <begin position="366"/>
        <end position="387"/>
    </location>
</feature>
<sequence>METKSLKKLALLSASFVVVSGGAIAVNVPAIARDFPEIPLQLVESLTTMPSLFLILSVLFSHAIAQRIGYKKTVLLGLLTVLVSGLIPIFIHNFWIIFISRAFFGLGIGLFNSLLVSFIRYSYVGAERAAMIGLQSAFEGIGGMSISFLVGQLLKIDWQTSFWVYLSVLPALFLFATLVPDIPSEQEAVSGKYQESDLPGKRRNRMSREVLGYLALLVVAVMFYMTITVRVTPLMLVNGYGDATDGSGILALIGIGAMTAGFLFGRVFAAIGKYTLPFALFGMGLALVTIGLSNAVWVTGLAAAFCGFSFRNFIPYLFNKVNSTASGNANTATSLLLVGFNLGAAFSPYGIVVMETIFRLSSERGIFFLEGALLLVFGAIGTGYHFLSRG</sequence>
<dbReference type="GO" id="GO:0005886">
    <property type="term" value="C:plasma membrane"/>
    <property type="evidence" value="ECO:0007669"/>
    <property type="project" value="UniProtKB-SubCell"/>
</dbReference>
<keyword evidence="2" id="KW-0813">Transport</keyword>
<evidence type="ECO:0000256" key="4">
    <source>
        <dbReference type="ARBA" id="ARBA00022692"/>
    </source>
</evidence>
<organism evidence="9 10">
    <name type="scientific">Trichococcus patagoniensis</name>
    <dbReference type="NCBI Taxonomy" id="382641"/>
    <lineage>
        <taxon>Bacteria</taxon>
        <taxon>Bacillati</taxon>
        <taxon>Bacillota</taxon>
        <taxon>Bacilli</taxon>
        <taxon>Lactobacillales</taxon>
        <taxon>Carnobacteriaceae</taxon>
        <taxon>Trichococcus</taxon>
    </lineage>
</organism>
<accession>A0A2T5IGL2</accession>
<keyword evidence="10" id="KW-1185">Reference proteome</keyword>
<evidence type="ECO:0000313" key="9">
    <source>
        <dbReference type="EMBL" id="PTQ82932.1"/>
    </source>
</evidence>
<dbReference type="GO" id="GO:0022857">
    <property type="term" value="F:transmembrane transporter activity"/>
    <property type="evidence" value="ECO:0007669"/>
    <property type="project" value="InterPro"/>
</dbReference>
<evidence type="ECO:0000256" key="2">
    <source>
        <dbReference type="ARBA" id="ARBA00022448"/>
    </source>
</evidence>
<evidence type="ECO:0000256" key="6">
    <source>
        <dbReference type="ARBA" id="ARBA00023136"/>
    </source>
</evidence>
<feature type="transmembrane region" description="Helical" evidence="7">
    <location>
        <begin position="74"/>
        <end position="96"/>
    </location>
</feature>
<feature type="transmembrane region" description="Helical" evidence="7">
    <location>
        <begin position="49"/>
        <end position="65"/>
    </location>
</feature>
<gene>
    <name evidence="9" type="ORF">C8U37_1159</name>
</gene>
<dbReference type="Pfam" id="PF07690">
    <property type="entry name" value="MFS_1"/>
    <property type="match status" value="1"/>
</dbReference>
<comment type="caution">
    <text evidence="9">The sequence shown here is derived from an EMBL/GenBank/DDBJ whole genome shotgun (WGS) entry which is preliminary data.</text>
</comment>
<dbReference type="EMBL" id="QAOM01000015">
    <property type="protein sequence ID" value="PTQ82932.1"/>
    <property type="molecule type" value="Genomic_DNA"/>
</dbReference>
<dbReference type="AlphaFoldDB" id="A0A2T5IGL2"/>
<evidence type="ECO:0000259" key="8">
    <source>
        <dbReference type="PROSITE" id="PS50850"/>
    </source>
</evidence>
<dbReference type="SUPFAM" id="SSF103473">
    <property type="entry name" value="MFS general substrate transporter"/>
    <property type="match status" value="1"/>
</dbReference>
<dbReference type="PROSITE" id="PS50850">
    <property type="entry name" value="MFS"/>
    <property type="match status" value="1"/>
</dbReference>
<name>A0A2T5IGL2_9LACT</name>
<reference evidence="9 10" key="1">
    <citation type="submission" date="2018-04" db="EMBL/GenBank/DDBJ databases">
        <title>Genomic Encyclopedia of Archaeal and Bacterial Type Strains, Phase II (KMG-II): from individual species to whole genera.</title>
        <authorList>
            <person name="Goeker M."/>
        </authorList>
    </citation>
    <scope>NUCLEOTIDE SEQUENCE [LARGE SCALE GENOMIC DNA]</scope>
    <source>
        <strain evidence="9 10">DSM 18806</strain>
    </source>
</reference>
<dbReference type="InterPro" id="IPR036259">
    <property type="entry name" value="MFS_trans_sf"/>
</dbReference>
<comment type="subcellular location">
    <subcellularLocation>
        <location evidence="1">Cell membrane</location>
        <topology evidence="1">Multi-pass membrane protein</topology>
    </subcellularLocation>
</comment>
<evidence type="ECO:0000256" key="3">
    <source>
        <dbReference type="ARBA" id="ARBA00022475"/>
    </source>
</evidence>
<dbReference type="InterPro" id="IPR020846">
    <property type="entry name" value="MFS_dom"/>
</dbReference>
<keyword evidence="5 7" id="KW-1133">Transmembrane helix</keyword>
<dbReference type="PANTHER" id="PTHR43124:SF3">
    <property type="entry name" value="CHLORAMPHENICOL EFFLUX PUMP RV0191"/>
    <property type="match status" value="1"/>
</dbReference>
<dbReference type="Gene3D" id="1.20.1250.20">
    <property type="entry name" value="MFS general substrate transporter like domains"/>
    <property type="match status" value="1"/>
</dbReference>
<feature type="domain" description="Major facilitator superfamily (MFS) profile" evidence="8">
    <location>
        <begin position="1"/>
        <end position="389"/>
    </location>
</feature>
<dbReference type="InterPro" id="IPR050189">
    <property type="entry name" value="MFS_Efflux_Transporters"/>
</dbReference>
<feature type="transmembrane region" description="Helical" evidence="7">
    <location>
        <begin position="210"/>
        <end position="229"/>
    </location>
</feature>
<keyword evidence="4 7" id="KW-0812">Transmembrane</keyword>
<evidence type="ECO:0000256" key="1">
    <source>
        <dbReference type="ARBA" id="ARBA00004651"/>
    </source>
</evidence>
<feature type="transmembrane region" description="Helical" evidence="7">
    <location>
        <begin position="331"/>
        <end position="354"/>
    </location>
</feature>
<feature type="transmembrane region" description="Helical" evidence="7">
    <location>
        <begin position="278"/>
        <end position="311"/>
    </location>
</feature>
<evidence type="ECO:0000256" key="5">
    <source>
        <dbReference type="ARBA" id="ARBA00022989"/>
    </source>
</evidence>
<feature type="transmembrane region" description="Helical" evidence="7">
    <location>
        <begin position="249"/>
        <end position="271"/>
    </location>
</feature>
<dbReference type="Proteomes" id="UP000244161">
    <property type="component" value="Unassembled WGS sequence"/>
</dbReference>
<feature type="transmembrane region" description="Helical" evidence="7">
    <location>
        <begin position="162"/>
        <end position="182"/>
    </location>
</feature>
<keyword evidence="6 7" id="KW-0472">Membrane</keyword>